<sequence length="59" mass="6501">MRIERGQGEAIMAEPVKKNCPCTWPGCENHGKCKACQANHHPHGEKTACEKLASGKRSR</sequence>
<name>A0A645C9X8_9ZZZZ</name>
<dbReference type="EMBL" id="VSSQ01025536">
    <property type="protein sequence ID" value="MPM73736.1"/>
    <property type="molecule type" value="Genomic_DNA"/>
</dbReference>
<evidence type="ECO:0000313" key="1">
    <source>
        <dbReference type="EMBL" id="MPM73736.1"/>
    </source>
</evidence>
<reference evidence="1" key="1">
    <citation type="submission" date="2019-08" db="EMBL/GenBank/DDBJ databases">
        <authorList>
            <person name="Kucharzyk K."/>
            <person name="Murdoch R.W."/>
            <person name="Higgins S."/>
            <person name="Loffler F."/>
        </authorList>
    </citation>
    <scope>NUCLEOTIDE SEQUENCE</scope>
</reference>
<organism evidence="1">
    <name type="scientific">bioreactor metagenome</name>
    <dbReference type="NCBI Taxonomy" id="1076179"/>
    <lineage>
        <taxon>unclassified sequences</taxon>
        <taxon>metagenomes</taxon>
        <taxon>ecological metagenomes</taxon>
    </lineage>
</organism>
<protein>
    <submittedName>
        <fullName evidence="1">Uncharacterized protein</fullName>
    </submittedName>
</protein>
<proteinExistence type="predicted"/>
<dbReference type="AlphaFoldDB" id="A0A645C9X8"/>
<accession>A0A645C9X8</accession>
<comment type="caution">
    <text evidence="1">The sequence shown here is derived from an EMBL/GenBank/DDBJ whole genome shotgun (WGS) entry which is preliminary data.</text>
</comment>
<gene>
    <name evidence="1" type="ORF">SDC9_120718</name>
</gene>